<keyword evidence="6" id="KW-1185">Reference proteome</keyword>
<dbReference type="InterPro" id="IPR013324">
    <property type="entry name" value="RNA_pol_sigma_r3/r4-like"/>
</dbReference>
<proteinExistence type="inferred from homology"/>
<dbReference type="Proteomes" id="UP000774000">
    <property type="component" value="Unassembled WGS sequence"/>
</dbReference>
<keyword evidence="5" id="KW-0238">DNA-binding</keyword>
<evidence type="ECO:0000313" key="6">
    <source>
        <dbReference type="Proteomes" id="UP000774000"/>
    </source>
</evidence>
<dbReference type="EMBL" id="JAFBDQ010000001">
    <property type="protein sequence ID" value="MBM7555313.1"/>
    <property type="molecule type" value="Genomic_DNA"/>
</dbReference>
<sequence>MNVKKVVRVGKLFSFYGSLLTDKQQEFVKLYYYHDLSLGEIAEEKEISRQAVFDNLKRSEEALERYEDELGMTEYYFAMQEKIEALHDKLEQVSAKLNPEETAEFKRLLAELKAHHEGELE</sequence>
<dbReference type="Gene3D" id="1.10.10.10">
    <property type="entry name" value="Winged helix-like DNA-binding domain superfamily/Winged helix DNA-binding domain"/>
    <property type="match status" value="1"/>
</dbReference>
<dbReference type="NCBIfam" id="NF045758">
    <property type="entry name" value="YlxM"/>
    <property type="match status" value="1"/>
</dbReference>
<dbReference type="PANTHER" id="PTHR40083:SF1">
    <property type="entry name" value="UPF0122 PROTEIN YLXM"/>
    <property type="match status" value="1"/>
</dbReference>
<dbReference type="Pfam" id="PF04297">
    <property type="entry name" value="UPF0122"/>
    <property type="match status" value="1"/>
</dbReference>
<comment type="caution">
    <text evidence="5">The sequence shown here is derived from an EMBL/GenBank/DDBJ whole genome shotgun (WGS) entry which is preliminary data.</text>
</comment>
<comment type="similarity">
    <text evidence="1 3">Belongs to the UPF0122 family.</text>
</comment>
<evidence type="ECO:0000256" key="1">
    <source>
        <dbReference type="ARBA" id="ARBA00008720"/>
    </source>
</evidence>
<protein>
    <recommendedName>
        <fullName evidence="3">UPF0122 protein JOC47_000137</fullName>
    </recommendedName>
</protein>
<comment type="function">
    <text evidence="2 3">Might take part in the signal recognition particle (SRP) pathway. This is inferred from the conservation of its genetic proximity to ftsY/ffh. May be a regulatory protein.</text>
</comment>
<dbReference type="InterPro" id="IPR054831">
    <property type="entry name" value="UPF0122_fam_protein"/>
</dbReference>
<dbReference type="HAMAP" id="MF_00245">
    <property type="entry name" value="UPF0122"/>
    <property type="match status" value="1"/>
</dbReference>
<dbReference type="PANTHER" id="PTHR40083">
    <property type="entry name" value="UPF0122 PROTEIN CBO2450/CLC_2298"/>
    <property type="match status" value="1"/>
</dbReference>
<evidence type="ECO:0000256" key="3">
    <source>
        <dbReference type="HAMAP-Rule" id="MF_00245"/>
    </source>
</evidence>
<dbReference type="SUPFAM" id="SSF88659">
    <property type="entry name" value="Sigma3 and sigma4 domains of RNA polymerase sigma factors"/>
    <property type="match status" value="1"/>
</dbReference>
<evidence type="ECO:0000256" key="4">
    <source>
        <dbReference type="SAM" id="Coils"/>
    </source>
</evidence>
<evidence type="ECO:0000313" key="5">
    <source>
        <dbReference type="EMBL" id="MBM7555313.1"/>
    </source>
</evidence>
<accession>A0A938XN29</accession>
<keyword evidence="4" id="KW-0175">Coiled coil</keyword>
<organism evidence="5 6">
    <name type="scientific">Halanaerobacter jeridensis</name>
    <dbReference type="NCBI Taxonomy" id="706427"/>
    <lineage>
        <taxon>Bacteria</taxon>
        <taxon>Bacillati</taxon>
        <taxon>Bacillota</taxon>
        <taxon>Clostridia</taxon>
        <taxon>Halanaerobiales</taxon>
        <taxon>Halobacteroidaceae</taxon>
        <taxon>Halanaerobacter</taxon>
    </lineage>
</organism>
<dbReference type="RefSeq" id="WP_204700034.1">
    <property type="nucleotide sequence ID" value="NZ_JAFBDQ010000001.1"/>
</dbReference>
<dbReference type="GO" id="GO:0003677">
    <property type="term" value="F:DNA binding"/>
    <property type="evidence" value="ECO:0007669"/>
    <property type="project" value="UniProtKB-KW"/>
</dbReference>
<dbReference type="AlphaFoldDB" id="A0A938XN29"/>
<dbReference type="InterPro" id="IPR007394">
    <property type="entry name" value="UPF0122"/>
</dbReference>
<reference evidence="5" key="1">
    <citation type="submission" date="2021-01" db="EMBL/GenBank/DDBJ databases">
        <title>Genomic Encyclopedia of Type Strains, Phase IV (KMG-IV): sequencing the most valuable type-strain genomes for metagenomic binning, comparative biology and taxonomic classification.</title>
        <authorList>
            <person name="Goeker M."/>
        </authorList>
    </citation>
    <scope>NUCLEOTIDE SEQUENCE</scope>
    <source>
        <strain evidence="5">DSM 23230</strain>
    </source>
</reference>
<dbReference type="InterPro" id="IPR036388">
    <property type="entry name" value="WH-like_DNA-bd_sf"/>
</dbReference>
<gene>
    <name evidence="5" type="ORF">JOC47_000137</name>
</gene>
<name>A0A938XN29_9FIRM</name>
<evidence type="ECO:0000256" key="2">
    <source>
        <dbReference type="ARBA" id="ARBA00024764"/>
    </source>
</evidence>
<feature type="coiled-coil region" evidence="4">
    <location>
        <begin position="49"/>
        <end position="96"/>
    </location>
</feature>